<gene>
    <name evidence="3" type="ORF">HINF_LOCUS13962</name>
    <name evidence="2" type="ORF">HINF_LOCUS48479</name>
</gene>
<dbReference type="SUPFAM" id="SSF52540">
    <property type="entry name" value="P-loop containing nucleoside triphosphate hydrolases"/>
    <property type="match status" value="1"/>
</dbReference>
<dbReference type="PANTHER" id="PTHR47978">
    <property type="match status" value="1"/>
</dbReference>
<dbReference type="AlphaFoldDB" id="A0AA86UM50"/>
<dbReference type="EMBL" id="CAXDID020000033">
    <property type="protein sequence ID" value="CAL5995299.1"/>
    <property type="molecule type" value="Genomic_DNA"/>
</dbReference>
<evidence type="ECO:0000313" key="3">
    <source>
        <dbReference type="EMBL" id="CAL5995299.1"/>
    </source>
</evidence>
<dbReference type="GO" id="GO:0005525">
    <property type="term" value="F:GTP binding"/>
    <property type="evidence" value="ECO:0007669"/>
    <property type="project" value="InterPro"/>
</dbReference>
<dbReference type="InterPro" id="IPR001806">
    <property type="entry name" value="Small_GTPase"/>
</dbReference>
<reference evidence="3 4" key="2">
    <citation type="submission" date="2024-07" db="EMBL/GenBank/DDBJ databases">
        <authorList>
            <person name="Akdeniz Z."/>
        </authorList>
    </citation>
    <scope>NUCLEOTIDE SEQUENCE [LARGE SCALE GENOMIC DNA]</scope>
</reference>
<comment type="caution">
    <text evidence="2">The sequence shown here is derived from an EMBL/GenBank/DDBJ whole genome shotgun (WGS) entry which is preliminary data.</text>
</comment>
<dbReference type="Pfam" id="PF00071">
    <property type="entry name" value="Ras"/>
    <property type="match status" value="1"/>
</dbReference>
<accession>A0AA86UM50</accession>
<organism evidence="2">
    <name type="scientific">Hexamita inflata</name>
    <dbReference type="NCBI Taxonomy" id="28002"/>
    <lineage>
        <taxon>Eukaryota</taxon>
        <taxon>Metamonada</taxon>
        <taxon>Diplomonadida</taxon>
        <taxon>Hexamitidae</taxon>
        <taxon>Hexamitinae</taxon>
        <taxon>Hexamita</taxon>
    </lineage>
</organism>
<evidence type="ECO:0000256" key="1">
    <source>
        <dbReference type="ARBA" id="ARBA00022741"/>
    </source>
</evidence>
<evidence type="ECO:0000313" key="4">
    <source>
        <dbReference type="Proteomes" id="UP001642409"/>
    </source>
</evidence>
<evidence type="ECO:0000313" key="2">
    <source>
        <dbReference type="EMBL" id="CAI9960834.1"/>
    </source>
</evidence>
<dbReference type="EMBL" id="CATOUU010000937">
    <property type="protein sequence ID" value="CAI9960834.1"/>
    <property type="molecule type" value="Genomic_DNA"/>
</dbReference>
<keyword evidence="4" id="KW-1185">Reference proteome</keyword>
<dbReference type="InterPro" id="IPR027417">
    <property type="entry name" value="P-loop_NTPase"/>
</dbReference>
<dbReference type="SMART" id="SM00175">
    <property type="entry name" value="RAB"/>
    <property type="match status" value="1"/>
</dbReference>
<reference evidence="2" key="1">
    <citation type="submission" date="2023-06" db="EMBL/GenBank/DDBJ databases">
        <authorList>
            <person name="Kurt Z."/>
        </authorList>
    </citation>
    <scope>NUCLEOTIDE SEQUENCE</scope>
</reference>
<dbReference type="PROSITE" id="PS51419">
    <property type="entry name" value="RAB"/>
    <property type="match status" value="1"/>
</dbReference>
<dbReference type="Gene3D" id="3.40.50.300">
    <property type="entry name" value="P-loop containing nucleotide triphosphate hydrolases"/>
    <property type="match status" value="1"/>
</dbReference>
<name>A0AA86UM50_9EUKA</name>
<protein>
    <submittedName>
        <fullName evidence="2">Rab13</fullName>
    </submittedName>
</protein>
<keyword evidence="1" id="KW-0547">Nucleotide-binding</keyword>
<dbReference type="Proteomes" id="UP001642409">
    <property type="component" value="Unassembled WGS sequence"/>
</dbReference>
<dbReference type="GO" id="GO:0003924">
    <property type="term" value="F:GTPase activity"/>
    <property type="evidence" value="ECO:0007669"/>
    <property type="project" value="InterPro"/>
</dbReference>
<proteinExistence type="predicted"/>
<sequence length="166" mass="19374">MNTSRNIKLIIVGSSRTEKARIYSYLTGNQYEQYFETYGGFDIVPLKKFLQLQDQVTGNIQILDTAGMDRFIQANSDSYRKAQIVLIVFSFSDQDSFDKSQFYTKCIQEYCNAIILLIGTRFADEQIISVDEVIDFAQLNDFQFFELKNDNFDALKTLVQYYNIEY</sequence>